<comment type="caution">
    <text evidence="1">The sequence shown here is derived from an EMBL/GenBank/DDBJ whole genome shotgun (WGS) entry which is preliminary data.</text>
</comment>
<gene>
    <name evidence="1" type="ORF">NQ318_011272</name>
</gene>
<organism evidence="1 2">
    <name type="scientific">Aromia moschata</name>
    <dbReference type="NCBI Taxonomy" id="1265417"/>
    <lineage>
        <taxon>Eukaryota</taxon>
        <taxon>Metazoa</taxon>
        <taxon>Ecdysozoa</taxon>
        <taxon>Arthropoda</taxon>
        <taxon>Hexapoda</taxon>
        <taxon>Insecta</taxon>
        <taxon>Pterygota</taxon>
        <taxon>Neoptera</taxon>
        <taxon>Endopterygota</taxon>
        <taxon>Coleoptera</taxon>
        <taxon>Polyphaga</taxon>
        <taxon>Cucujiformia</taxon>
        <taxon>Chrysomeloidea</taxon>
        <taxon>Cerambycidae</taxon>
        <taxon>Cerambycinae</taxon>
        <taxon>Callichromatini</taxon>
        <taxon>Aromia</taxon>
    </lineage>
</organism>
<evidence type="ECO:0000313" key="2">
    <source>
        <dbReference type="Proteomes" id="UP001162162"/>
    </source>
</evidence>
<dbReference type="EMBL" id="JAPWTK010000095">
    <property type="protein sequence ID" value="KAJ8950779.1"/>
    <property type="molecule type" value="Genomic_DNA"/>
</dbReference>
<accession>A0AAV8YHU1</accession>
<dbReference type="GO" id="GO:0005758">
    <property type="term" value="C:mitochondrial intermembrane space"/>
    <property type="evidence" value="ECO:0007669"/>
    <property type="project" value="TreeGrafter"/>
</dbReference>
<reference evidence="1" key="1">
    <citation type="journal article" date="2023" name="Insect Mol. Biol.">
        <title>Genome sequencing provides insights into the evolution of gene families encoding plant cell wall-degrading enzymes in longhorned beetles.</title>
        <authorList>
            <person name="Shin N.R."/>
            <person name="Okamura Y."/>
            <person name="Kirsch R."/>
            <person name="Pauchet Y."/>
        </authorList>
    </citation>
    <scope>NUCLEOTIDE SEQUENCE</scope>
    <source>
        <strain evidence="1">AMC_N1</strain>
    </source>
</reference>
<dbReference type="InterPro" id="IPR040239">
    <property type="entry name" value="HcpB-like"/>
</dbReference>
<dbReference type="PANTHER" id="PTHR13891">
    <property type="entry name" value="CYTOCHROME C OXIDASE ASSEMBLY FACTOR 7"/>
    <property type="match status" value="1"/>
</dbReference>
<keyword evidence="2" id="KW-1185">Reference proteome</keyword>
<dbReference type="Proteomes" id="UP001162162">
    <property type="component" value="Unassembled WGS sequence"/>
</dbReference>
<proteinExistence type="predicted"/>
<dbReference type="AlphaFoldDB" id="A0AAV8YHU1"/>
<name>A0AAV8YHU1_9CUCU</name>
<sequence>MYSCANLSQMYSKGDGVEKNSELSEQYKARALEIQKELQSNKTLTFQEGLPAPYHLTMNYSVLGNYCWNLLVCFPLEAADLTPLKTYSVWRNLENQFDPWGLFYDIIAINKY</sequence>
<protein>
    <submittedName>
        <fullName evidence="1">Uncharacterized protein</fullName>
    </submittedName>
</protein>
<dbReference type="PANTHER" id="PTHR13891:SF1">
    <property type="entry name" value="CYTOCHROME C OXIDASE ASSEMBLY FACTOR 7"/>
    <property type="match status" value="1"/>
</dbReference>
<evidence type="ECO:0000313" key="1">
    <source>
        <dbReference type="EMBL" id="KAJ8950779.1"/>
    </source>
</evidence>